<reference evidence="4" key="1">
    <citation type="submission" date="2020-02" db="EMBL/GenBank/DDBJ databases">
        <authorList>
            <person name="Meier V. D."/>
        </authorList>
    </citation>
    <scope>NUCLEOTIDE SEQUENCE</scope>
    <source>
        <strain evidence="4">AVDCRST_MAG56</strain>
    </source>
</reference>
<dbReference type="InterPro" id="IPR000209">
    <property type="entry name" value="Peptidase_S8/S53_dom"/>
</dbReference>
<dbReference type="PROSITE" id="PS51892">
    <property type="entry name" value="SUBTILASE"/>
    <property type="match status" value="1"/>
</dbReference>
<feature type="chain" id="PRO_5026825152" description="Peptidase S8/S53 domain-containing protein" evidence="2">
    <location>
        <begin position="23"/>
        <end position="877"/>
    </location>
</feature>
<keyword evidence="2" id="KW-0732">Signal</keyword>
<feature type="domain" description="Peptidase S8/S53" evidence="3">
    <location>
        <begin position="171"/>
        <end position="389"/>
    </location>
</feature>
<comment type="similarity">
    <text evidence="1">Belongs to the peptidase S8 family.</text>
</comment>
<evidence type="ECO:0000256" key="1">
    <source>
        <dbReference type="PROSITE-ProRule" id="PRU01240"/>
    </source>
</evidence>
<dbReference type="GO" id="GO:0006508">
    <property type="term" value="P:proteolysis"/>
    <property type="evidence" value="ECO:0007669"/>
    <property type="project" value="InterPro"/>
</dbReference>
<name>A0A6J4JAR1_9SPHI</name>
<dbReference type="SUPFAM" id="SSF49785">
    <property type="entry name" value="Galactose-binding domain-like"/>
    <property type="match status" value="1"/>
</dbReference>
<feature type="signal peptide" evidence="2">
    <location>
        <begin position="1"/>
        <end position="22"/>
    </location>
</feature>
<proteinExistence type="inferred from homology"/>
<accession>A0A6J4JAR1</accession>
<dbReference type="SUPFAM" id="SSF52743">
    <property type="entry name" value="Subtilisin-like"/>
    <property type="match status" value="1"/>
</dbReference>
<gene>
    <name evidence="4" type="ORF">AVDCRST_MAG56-3147</name>
</gene>
<organism evidence="4">
    <name type="scientific">uncultured Cytophagales bacterium</name>
    <dbReference type="NCBI Taxonomy" id="158755"/>
    <lineage>
        <taxon>Bacteria</taxon>
        <taxon>Pseudomonadati</taxon>
        <taxon>Bacteroidota</taxon>
        <taxon>Sphingobacteriia</taxon>
        <taxon>Sphingobacteriales</taxon>
        <taxon>environmental samples</taxon>
    </lineage>
</organism>
<dbReference type="Gene3D" id="2.60.120.380">
    <property type="match status" value="1"/>
</dbReference>
<dbReference type="GO" id="GO:0004252">
    <property type="term" value="F:serine-type endopeptidase activity"/>
    <property type="evidence" value="ECO:0007669"/>
    <property type="project" value="InterPro"/>
</dbReference>
<protein>
    <recommendedName>
        <fullName evidence="3">Peptidase S8/S53 domain-containing protein</fullName>
    </recommendedName>
</protein>
<dbReference type="InterPro" id="IPR008979">
    <property type="entry name" value="Galactose-bd-like_sf"/>
</dbReference>
<sequence length="877" mass="94865">MKMIRHSLLLPFLLLGAALLRAQSLPAPDPSPNARKLAPALALPGSAKGPRTVRVQVAQTDLFGKWLARHLPAVKITARPGGGDIVVATGLDEAGLQKLLGCPWVRYVDVPNRVAREELAQDRLDLTANKITPVHALYPALSGAGLALSVKEQAFDKRDIDFRGRMLNAAAIPNEYSAHATMMASMAAGGGNSAPSGRGVAWQARLAHASFTELLPDDAAALLAAGISVQNHSYGVGIENYYGIEAHEYDQSTFRNPVLLHVFSSGNAGRDTSKTGPYAGIPGYATLTGQFKMAKNTLSVGAVDRTGGAVGISSRGPAYDGRVKPELAALGEAGTSDAAALVSGISLLVQQAYRDQRGTLPPAALVKAALLNSADDAGRPEVDFETGFGNADALGAVRTVLEGRFFVDSLAQGAERVYTVRVPAGGYRLKGTLVWHDPEAAPNAARALVNDLDLQLRSPATGTRWRPWTLSPFPHPDSLARPARRGEDHLNNAEQVTLTMPAPGVYEFRVRGFRVAAGRQAYSLAYEIEPPFAWVYPVRGTVLTTGTPSPVRWEWPRPDSSARLEYRVIGSEEWLPAGEEDGLPQSPFGWTPPDTAARMQLRLVSETGTFASDTFAVAPALTLREGYRCGEELMLYWSPAPGASGYQLYRLGDQYMEPLLTTTDTLVTLNPGRDSVYYAVAPLFGGTAGPRGNTAVSTRAASACYVVSLLPRQLVTDTVLLDLEVGTTYQLRSVQLERWTNGRFETVQSVSPVNALTMTFADPMPARGVNRYRVRIENVRNEIYYSGEESVFYVRQDQIMVFPNPVRGGQPVNVAGEWGAAPDTYYRLYDHLGKLLFERWETGTLHQIPTHGLRKGIYLLEARTGSAPPAFSRFVVL</sequence>
<comment type="caution">
    <text evidence="1">Lacks conserved residue(s) required for the propagation of feature annotation.</text>
</comment>
<dbReference type="Gene3D" id="3.40.50.200">
    <property type="entry name" value="Peptidase S8/S53 domain"/>
    <property type="match status" value="1"/>
</dbReference>
<dbReference type="InterPro" id="IPR051048">
    <property type="entry name" value="Peptidase_S8/S53_subtilisin"/>
</dbReference>
<dbReference type="PANTHER" id="PTHR43399">
    <property type="entry name" value="SUBTILISIN-RELATED"/>
    <property type="match status" value="1"/>
</dbReference>
<evidence type="ECO:0000256" key="2">
    <source>
        <dbReference type="SAM" id="SignalP"/>
    </source>
</evidence>
<evidence type="ECO:0000259" key="3">
    <source>
        <dbReference type="Pfam" id="PF00082"/>
    </source>
</evidence>
<dbReference type="AlphaFoldDB" id="A0A6J4JAR1"/>
<dbReference type="PANTHER" id="PTHR43399:SF5">
    <property type="entry name" value="PEPTIDASE S8 FAMILY WITH PROTEASE-ASSOCIATED DOMAIN"/>
    <property type="match status" value="1"/>
</dbReference>
<dbReference type="Pfam" id="PF00082">
    <property type="entry name" value="Peptidase_S8"/>
    <property type="match status" value="1"/>
</dbReference>
<dbReference type="EMBL" id="CADCTQ010000265">
    <property type="protein sequence ID" value="CAA9272458.1"/>
    <property type="molecule type" value="Genomic_DNA"/>
</dbReference>
<evidence type="ECO:0000313" key="4">
    <source>
        <dbReference type="EMBL" id="CAA9272458.1"/>
    </source>
</evidence>
<dbReference type="InterPro" id="IPR036852">
    <property type="entry name" value="Peptidase_S8/S53_dom_sf"/>
</dbReference>